<protein>
    <submittedName>
        <fullName evidence="1">Uncharacterized protein</fullName>
    </submittedName>
</protein>
<evidence type="ECO:0000313" key="1">
    <source>
        <dbReference type="EMBL" id="MBD4337775.1"/>
    </source>
</evidence>
<sequence length="85" mass="9566">DGKYNGIAVAIEKGGKRTKRLTVTDDLDAIADMAASDDFCLMSPISYIGKSRKSSNARLMYALAIDLDGIEERQQWEFFMEQIDR</sequence>
<name>A0A8I0H7A3_XANCI</name>
<dbReference type="EMBL" id="JAABFR010001320">
    <property type="protein sequence ID" value="MBD4337775.1"/>
    <property type="molecule type" value="Genomic_DNA"/>
</dbReference>
<comment type="caution">
    <text evidence="1">The sequence shown here is derived from an EMBL/GenBank/DDBJ whole genome shotgun (WGS) entry which is preliminary data.</text>
</comment>
<organism evidence="1 2">
    <name type="scientific">Xanthomonas citri pv. citri</name>
    <dbReference type="NCBI Taxonomy" id="611301"/>
    <lineage>
        <taxon>Bacteria</taxon>
        <taxon>Pseudomonadati</taxon>
        <taxon>Pseudomonadota</taxon>
        <taxon>Gammaproteobacteria</taxon>
        <taxon>Lysobacterales</taxon>
        <taxon>Lysobacteraceae</taxon>
        <taxon>Xanthomonas</taxon>
    </lineage>
</organism>
<evidence type="ECO:0000313" key="2">
    <source>
        <dbReference type="Proteomes" id="UP000653002"/>
    </source>
</evidence>
<dbReference type="AlphaFoldDB" id="A0A8I0H7A3"/>
<dbReference type="Proteomes" id="UP000653002">
    <property type="component" value="Unassembled WGS sequence"/>
</dbReference>
<feature type="non-terminal residue" evidence="1">
    <location>
        <position position="85"/>
    </location>
</feature>
<feature type="non-terminal residue" evidence="1">
    <location>
        <position position="1"/>
    </location>
</feature>
<accession>A0A8I0H7A3</accession>
<proteinExistence type="predicted"/>
<reference evidence="1" key="1">
    <citation type="submission" date="2020-01" db="EMBL/GenBank/DDBJ databases">
        <authorList>
            <person name="Richard D."/>
        </authorList>
    </citation>
    <scope>NUCLEOTIDE SEQUENCE</scope>
    <source>
        <strain evidence="1">JP541</strain>
    </source>
</reference>
<gene>
    <name evidence="1" type="ORF">GUH15_17280</name>
</gene>